<evidence type="ECO:0000313" key="2">
    <source>
        <dbReference type="Proteomes" id="UP000789525"/>
    </source>
</evidence>
<accession>A0ACA9K6R8</accession>
<gene>
    <name evidence="1" type="ORF">ACOLOM_LOCUS972</name>
</gene>
<dbReference type="EMBL" id="CAJVPT010001074">
    <property type="protein sequence ID" value="CAG8456226.1"/>
    <property type="molecule type" value="Genomic_DNA"/>
</dbReference>
<dbReference type="Proteomes" id="UP000789525">
    <property type="component" value="Unassembled WGS sequence"/>
</dbReference>
<sequence>MSGITDAERQNYYQVFTSLGPSHTGHLSGAQAMSWLLSSKLPVPLLERIWDICDIDKDGQLDFDEFLVTSKLVSDLLARVYTDVPSSLPPHLIPPSKVHLLAASGFGGNSSTLGIVGHGMYSRSISPNPQTINPIPQSISPIPQTNIGPIQSGMSNIVPSYQLSQNLPQITSVPSLSSQSSYGSFPAAPLSDDFDWYMPPADKFNYENEYSKKAGLHGYVRCESFEKTWYSGRNLTDVNFEQQLGKDQCLVFLHVLNQRSKGKRIPDSVPSALKTSLVRGRLNYNYNETVDPSWKSKSSDSDSQSSIGGTYGSSAEDASLSSSSGDSGVASEFKQLCEYKQRQLTEEQDKEQLNRMLEEYIRKERLAIRELQDGLQSLKSLISTIENNSESREADYRRLQRDIEDARLGR</sequence>
<evidence type="ECO:0000313" key="1">
    <source>
        <dbReference type="EMBL" id="CAG8456226.1"/>
    </source>
</evidence>
<comment type="caution">
    <text evidence="1">The sequence shown here is derived from an EMBL/GenBank/DDBJ whole genome shotgun (WGS) entry which is preliminary data.</text>
</comment>
<organism evidence="1 2">
    <name type="scientific">Acaulospora colombiana</name>
    <dbReference type="NCBI Taxonomy" id="27376"/>
    <lineage>
        <taxon>Eukaryota</taxon>
        <taxon>Fungi</taxon>
        <taxon>Fungi incertae sedis</taxon>
        <taxon>Mucoromycota</taxon>
        <taxon>Glomeromycotina</taxon>
        <taxon>Glomeromycetes</taxon>
        <taxon>Diversisporales</taxon>
        <taxon>Acaulosporaceae</taxon>
        <taxon>Acaulospora</taxon>
    </lineage>
</organism>
<keyword evidence="2" id="KW-1185">Reference proteome</keyword>
<protein>
    <submittedName>
        <fullName evidence="1">11830_t:CDS:1</fullName>
    </submittedName>
</protein>
<name>A0ACA9K6R8_9GLOM</name>
<proteinExistence type="predicted"/>
<reference evidence="1" key="1">
    <citation type="submission" date="2021-06" db="EMBL/GenBank/DDBJ databases">
        <authorList>
            <person name="Kallberg Y."/>
            <person name="Tangrot J."/>
            <person name="Rosling A."/>
        </authorList>
    </citation>
    <scope>NUCLEOTIDE SEQUENCE</scope>
    <source>
        <strain evidence="1">CL356</strain>
    </source>
</reference>